<proteinExistence type="predicted"/>
<dbReference type="STRING" id="1095778.SAMN04489842_4087"/>
<feature type="transmembrane region" description="Helical" evidence="1">
    <location>
        <begin position="12"/>
        <end position="38"/>
    </location>
</feature>
<sequence length="161" mass="17653">MTSQRSQPRHRRTLLLSGATVGFGLGAVLDVVIFHLVFQTHHLLSGIYDPYSIDGLRTNVMFDGLFTGAMLAVMLVGLGLLWRLVNGADELFSTRFLLGAVVVGMGTFNVIDGVVSHYVLDLHNVAHSTEAWNPHWLVVSGLLLVVGWLLLRSADGYRVEP</sequence>
<dbReference type="RefSeq" id="WP_090386083.1">
    <property type="nucleotide sequence ID" value="NZ_FNLC01000008.1"/>
</dbReference>
<evidence type="ECO:0000313" key="3">
    <source>
        <dbReference type="Proteomes" id="UP000198848"/>
    </source>
</evidence>
<reference evidence="3" key="1">
    <citation type="submission" date="2016-10" db="EMBL/GenBank/DDBJ databases">
        <authorList>
            <person name="Varghese N."/>
            <person name="Submissions S."/>
        </authorList>
    </citation>
    <scope>NUCLEOTIDE SEQUENCE [LARGE SCALE GENOMIC DNA]</scope>
    <source>
        <strain evidence="3">DSM 24767</strain>
    </source>
</reference>
<accession>A0A1H1J3J7</accession>
<dbReference type="OrthoDB" id="241278at2157"/>
<protein>
    <submittedName>
        <fullName evidence="2">Uncharacterized membrane protein</fullName>
    </submittedName>
</protein>
<feature type="transmembrane region" description="Helical" evidence="1">
    <location>
        <begin position="96"/>
        <end position="120"/>
    </location>
</feature>
<name>A0A1H1J3J7_NATTX</name>
<keyword evidence="3" id="KW-1185">Reference proteome</keyword>
<gene>
    <name evidence="2" type="ORF">SAMN04489842_4087</name>
</gene>
<dbReference type="Pfam" id="PF10002">
    <property type="entry name" value="DUF2243"/>
    <property type="match status" value="1"/>
</dbReference>
<keyword evidence="1" id="KW-0812">Transmembrane</keyword>
<dbReference type="InterPro" id="IPR018719">
    <property type="entry name" value="DUF2243_membrane"/>
</dbReference>
<keyword evidence="1" id="KW-0472">Membrane</keyword>
<organism evidence="2 3">
    <name type="scientific">Natronobacterium texcoconense</name>
    <dbReference type="NCBI Taxonomy" id="1095778"/>
    <lineage>
        <taxon>Archaea</taxon>
        <taxon>Methanobacteriati</taxon>
        <taxon>Methanobacteriota</taxon>
        <taxon>Stenosarchaea group</taxon>
        <taxon>Halobacteria</taxon>
        <taxon>Halobacteriales</taxon>
        <taxon>Natrialbaceae</taxon>
        <taxon>Natronobacterium</taxon>
    </lineage>
</organism>
<dbReference type="EMBL" id="FNLC01000008">
    <property type="protein sequence ID" value="SDR44577.1"/>
    <property type="molecule type" value="Genomic_DNA"/>
</dbReference>
<dbReference type="Proteomes" id="UP000198848">
    <property type="component" value="Unassembled WGS sequence"/>
</dbReference>
<dbReference type="AlphaFoldDB" id="A0A1H1J3J7"/>
<evidence type="ECO:0000313" key="2">
    <source>
        <dbReference type="EMBL" id="SDR44577.1"/>
    </source>
</evidence>
<keyword evidence="1" id="KW-1133">Transmembrane helix</keyword>
<feature type="transmembrane region" description="Helical" evidence="1">
    <location>
        <begin position="65"/>
        <end position="84"/>
    </location>
</feature>
<evidence type="ECO:0000256" key="1">
    <source>
        <dbReference type="SAM" id="Phobius"/>
    </source>
</evidence>
<feature type="transmembrane region" description="Helical" evidence="1">
    <location>
        <begin position="132"/>
        <end position="151"/>
    </location>
</feature>